<dbReference type="SUPFAM" id="SSF47459">
    <property type="entry name" value="HLH, helix-loop-helix DNA-binding domain"/>
    <property type="match status" value="1"/>
</dbReference>
<comment type="subcellular location">
    <subcellularLocation>
        <location evidence="1">Nucleus</location>
    </subcellularLocation>
</comment>
<keyword evidence="4" id="KW-0539">Nucleus</keyword>
<dbReference type="InterPro" id="IPR036638">
    <property type="entry name" value="HLH_DNA-bd_sf"/>
</dbReference>
<dbReference type="GO" id="GO:0043565">
    <property type="term" value="F:sequence-specific DNA binding"/>
    <property type="evidence" value="ECO:0007669"/>
    <property type="project" value="TreeGrafter"/>
</dbReference>
<dbReference type="InterPro" id="IPR051358">
    <property type="entry name" value="TF_AMS/ICE1/BHLH6-like"/>
</dbReference>
<sequence length="400" mass="44692">MTRTPNRRTGSSPAYASQIAAVHRRNRNDLWESHSFYISTMEYGQGLIRHNKKPKQSKNVVSERRRRQKMNKLLYTLRALVPNISKMDKASILGDAIDYVTELRQQVERAQCDVQSSNLSPRSSDQETDSMALLLDAASKYASNRKHLIQAETHLLEDSIMELRIKCKKESGILFQITVALESLPFRLKNASFATLDEFLLLNLVLQNQDEFDNTHRCPHFGYAMGTQIRSPAVLLTVVAFFCIAALASTDPQFESQGFAYTRKTALHTPFATIHRNQTSKLACTAKYWGMSDSDRKEAWPRMVPVASSVAKVFGSQALETYGPHLTLLEAMGKGKGETANDGYSSLIKEASAALVNAYSRHGFSFSAWRVKTLLIQSLVSPEAASAQAARFRIANQACS</sequence>
<evidence type="ECO:0000313" key="7">
    <source>
        <dbReference type="Proteomes" id="UP000824469"/>
    </source>
</evidence>
<protein>
    <recommendedName>
        <fullName evidence="5">BHLH domain-containing protein</fullName>
    </recommendedName>
</protein>
<evidence type="ECO:0000313" key="6">
    <source>
        <dbReference type="EMBL" id="KAH9314576.1"/>
    </source>
</evidence>
<reference evidence="6 7" key="1">
    <citation type="journal article" date="2021" name="Nat. Plants">
        <title>The Taxus genome provides insights into paclitaxel biosynthesis.</title>
        <authorList>
            <person name="Xiong X."/>
            <person name="Gou J."/>
            <person name="Liao Q."/>
            <person name="Li Y."/>
            <person name="Zhou Q."/>
            <person name="Bi G."/>
            <person name="Li C."/>
            <person name="Du R."/>
            <person name="Wang X."/>
            <person name="Sun T."/>
            <person name="Guo L."/>
            <person name="Liang H."/>
            <person name="Lu P."/>
            <person name="Wu Y."/>
            <person name="Zhang Z."/>
            <person name="Ro D.K."/>
            <person name="Shang Y."/>
            <person name="Huang S."/>
            <person name="Yan J."/>
        </authorList>
    </citation>
    <scope>NUCLEOTIDE SEQUENCE [LARGE SCALE GENOMIC DNA]</scope>
    <source>
        <strain evidence="6">Ta-2019</strain>
    </source>
</reference>
<evidence type="ECO:0000259" key="5">
    <source>
        <dbReference type="PROSITE" id="PS50888"/>
    </source>
</evidence>
<proteinExistence type="predicted"/>
<dbReference type="Proteomes" id="UP000824469">
    <property type="component" value="Unassembled WGS sequence"/>
</dbReference>
<dbReference type="PANTHER" id="PTHR31945">
    <property type="entry name" value="TRANSCRIPTION FACTOR SCREAM2-RELATED"/>
    <property type="match status" value="1"/>
</dbReference>
<dbReference type="InterPro" id="IPR011598">
    <property type="entry name" value="bHLH_dom"/>
</dbReference>
<organism evidence="6 7">
    <name type="scientific">Taxus chinensis</name>
    <name type="common">Chinese yew</name>
    <name type="synonym">Taxus wallichiana var. chinensis</name>
    <dbReference type="NCBI Taxonomy" id="29808"/>
    <lineage>
        <taxon>Eukaryota</taxon>
        <taxon>Viridiplantae</taxon>
        <taxon>Streptophyta</taxon>
        <taxon>Embryophyta</taxon>
        <taxon>Tracheophyta</taxon>
        <taxon>Spermatophyta</taxon>
        <taxon>Pinopsida</taxon>
        <taxon>Pinidae</taxon>
        <taxon>Conifers II</taxon>
        <taxon>Cupressales</taxon>
        <taxon>Taxaceae</taxon>
        <taxon>Taxus</taxon>
    </lineage>
</organism>
<name>A0AA38G1U1_TAXCH</name>
<dbReference type="Gene3D" id="4.10.280.10">
    <property type="entry name" value="Helix-loop-helix DNA-binding domain"/>
    <property type="match status" value="1"/>
</dbReference>
<keyword evidence="7" id="KW-1185">Reference proteome</keyword>
<feature type="domain" description="BHLH" evidence="5">
    <location>
        <begin position="54"/>
        <end position="103"/>
    </location>
</feature>
<evidence type="ECO:0000256" key="4">
    <source>
        <dbReference type="ARBA" id="ARBA00023242"/>
    </source>
</evidence>
<dbReference type="EMBL" id="JAHRHJ020000005">
    <property type="protein sequence ID" value="KAH9314576.1"/>
    <property type="molecule type" value="Genomic_DNA"/>
</dbReference>
<keyword evidence="3" id="KW-0804">Transcription</keyword>
<dbReference type="SMART" id="SM00353">
    <property type="entry name" value="HLH"/>
    <property type="match status" value="1"/>
</dbReference>
<dbReference type="PANTHER" id="PTHR31945:SF144">
    <property type="entry name" value="BHLH DOMAIN-CONTAINING PROTEIN"/>
    <property type="match status" value="1"/>
</dbReference>
<evidence type="ECO:0000256" key="2">
    <source>
        <dbReference type="ARBA" id="ARBA00023015"/>
    </source>
</evidence>
<dbReference type="Pfam" id="PF00010">
    <property type="entry name" value="HLH"/>
    <property type="match status" value="1"/>
</dbReference>
<keyword evidence="2" id="KW-0805">Transcription regulation</keyword>
<dbReference type="AlphaFoldDB" id="A0AA38G1U1"/>
<dbReference type="GO" id="GO:0005634">
    <property type="term" value="C:nucleus"/>
    <property type="evidence" value="ECO:0007669"/>
    <property type="project" value="UniProtKB-SubCell"/>
</dbReference>
<evidence type="ECO:0000256" key="3">
    <source>
        <dbReference type="ARBA" id="ARBA00023163"/>
    </source>
</evidence>
<evidence type="ECO:0000256" key="1">
    <source>
        <dbReference type="ARBA" id="ARBA00004123"/>
    </source>
</evidence>
<dbReference type="GO" id="GO:0003700">
    <property type="term" value="F:DNA-binding transcription factor activity"/>
    <property type="evidence" value="ECO:0007669"/>
    <property type="project" value="TreeGrafter"/>
</dbReference>
<dbReference type="GO" id="GO:0046983">
    <property type="term" value="F:protein dimerization activity"/>
    <property type="evidence" value="ECO:0007669"/>
    <property type="project" value="InterPro"/>
</dbReference>
<accession>A0AA38G1U1</accession>
<comment type="caution">
    <text evidence="6">The sequence shown here is derived from an EMBL/GenBank/DDBJ whole genome shotgun (WGS) entry which is preliminary data.</text>
</comment>
<dbReference type="PROSITE" id="PS50888">
    <property type="entry name" value="BHLH"/>
    <property type="match status" value="1"/>
</dbReference>
<gene>
    <name evidence="6" type="ORF">KI387_023203</name>
</gene>